<evidence type="ECO:0000256" key="1">
    <source>
        <dbReference type="SAM" id="Phobius"/>
    </source>
</evidence>
<feature type="transmembrane region" description="Helical" evidence="1">
    <location>
        <begin position="184"/>
        <end position="202"/>
    </location>
</feature>
<reference evidence="2" key="1">
    <citation type="submission" date="2018-05" db="EMBL/GenBank/DDBJ databases">
        <authorList>
            <person name="Lanie J.A."/>
            <person name="Ng W.-L."/>
            <person name="Kazmierczak K.M."/>
            <person name="Andrzejewski T.M."/>
            <person name="Davidsen T.M."/>
            <person name="Wayne K.J."/>
            <person name="Tettelin H."/>
            <person name="Glass J.I."/>
            <person name="Rusch D."/>
            <person name="Podicherti R."/>
            <person name="Tsui H.-C.T."/>
            <person name="Winkler M.E."/>
        </authorList>
    </citation>
    <scope>NUCLEOTIDE SEQUENCE</scope>
</reference>
<feature type="transmembrane region" description="Helical" evidence="1">
    <location>
        <begin position="82"/>
        <end position="101"/>
    </location>
</feature>
<feature type="transmembrane region" description="Helical" evidence="1">
    <location>
        <begin position="27"/>
        <end position="47"/>
    </location>
</feature>
<sequence length="255" mass="29752">MGLAINRTIDKNNKKITWSINPEGIRLYAYLCFWALIIIGAWLTIYYSEVDFQNNPLFHMFGYNNICILFDAFPSTYVLPSIWVINFILLTCYILTSWLRIYQGYLLSTVTNIDFTLFSISSSIELISMIVFTTVFSVTPEESMFFHIAPFTFLILALSLLSIKNYIYYNRIADLSQNEKKLGLLYLAVHLFASSIKIMMQINGLSGDYFYNTMSFVGFHQFIDRLWMITAALLPIYFSIKFRNRISNLVYSTKY</sequence>
<protein>
    <submittedName>
        <fullName evidence="2">Uncharacterized protein</fullName>
    </submittedName>
</protein>
<keyword evidence="1" id="KW-0812">Transmembrane</keyword>
<dbReference type="EMBL" id="UINC01005967">
    <property type="protein sequence ID" value="SVA24662.1"/>
    <property type="molecule type" value="Genomic_DNA"/>
</dbReference>
<feature type="transmembrane region" description="Helical" evidence="1">
    <location>
        <begin position="144"/>
        <end position="163"/>
    </location>
</feature>
<keyword evidence="1" id="KW-0472">Membrane</keyword>
<feature type="transmembrane region" description="Helical" evidence="1">
    <location>
        <begin position="222"/>
        <end position="240"/>
    </location>
</feature>
<accession>A0A381U8W0</accession>
<dbReference type="AlphaFoldDB" id="A0A381U8W0"/>
<feature type="transmembrane region" description="Helical" evidence="1">
    <location>
        <begin position="113"/>
        <end position="138"/>
    </location>
</feature>
<name>A0A381U8W0_9ZZZZ</name>
<organism evidence="2">
    <name type="scientific">marine metagenome</name>
    <dbReference type="NCBI Taxonomy" id="408172"/>
    <lineage>
        <taxon>unclassified sequences</taxon>
        <taxon>metagenomes</taxon>
        <taxon>ecological metagenomes</taxon>
    </lineage>
</organism>
<proteinExistence type="predicted"/>
<keyword evidence="1" id="KW-1133">Transmembrane helix</keyword>
<evidence type="ECO:0000313" key="2">
    <source>
        <dbReference type="EMBL" id="SVA24662.1"/>
    </source>
</evidence>
<gene>
    <name evidence="2" type="ORF">METZ01_LOCUS77516</name>
</gene>